<feature type="region of interest" description="Disordered" evidence="1">
    <location>
        <begin position="102"/>
        <end position="174"/>
    </location>
</feature>
<dbReference type="OrthoDB" id="1159107at2759"/>
<keyword evidence="3" id="KW-1185">Reference proteome</keyword>
<dbReference type="Proteomes" id="UP000030748">
    <property type="component" value="Unassembled WGS sequence"/>
</dbReference>
<feature type="compositionally biased region" description="Basic and acidic residues" evidence="1">
    <location>
        <begin position="124"/>
        <end position="138"/>
    </location>
</feature>
<evidence type="ECO:0000313" key="3">
    <source>
        <dbReference type="Proteomes" id="UP000030748"/>
    </source>
</evidence>
<evidence type="ECO:0000313" key="2">
    <source>
        <dbReference type="EMBL" id="EYU43397.1"/>
    </source>
</evidence>
<reference evidence="2 3" key="1">
    <citation type="journal article" date="2013" name="Proc. Natl. Acad. Sci. U.S.A.">
        <title>Fine-scale variation in meiotic recombination in Mimulus inferred from population shotgun sequencing.</title>
        <authorList>
            <person name="Hellsten U."/>
            <person name="Wright K.M."/>
            <person name="Jenkins J."/>
            <person name="Shu S."/>
            <person name="Yuan Y."/>
            <person name="Wessler S.R."/>
            <person name="Schmutz J."/>
            <person name="Willis J.H."/>
            <person name="Rokhsar D.S."/>
        </authorList>
    </citation>
    <scope>NUCLEOTIDE SEQUENCE [LARGE SCALE GENOMIC DNA]</scope>
    <source>
        <strain evidence="3">cv. DUN x IM62</strain>
    </source>
</reference>
<accession>A0A022RSA6</accession>
<dbReference type="PhylomeDB" id="A0A022RSA6"/>
<dbReference type="AlphaFoldDB" id="A0A022RSA6"/>
<proteinExistence type="predicted"/>
<dbReference type="PANTHER" id="PTHR36053:SF1">
    <property type="entry name" value="OS04G0680300 PROTEIN"/>
    <property type="match status" value="1"/>
</dbReference>
<evidence type="ECO:0000256" key="1">
    <source>
        <dbReference type="SAM" id="MobiDB-lite"/>
    </source>
</evidence>
<dbReference type="STRING" id="4155.A0A022RSA6"/>
<dbReference type="eggNOG" id="ENOG502RZSB">
    <property type="taxonomic scope" value="Eukaryota"/>
</dbReference>
<organism evidence="2 3">
    <name type="scientific">Erythranthe guttata</name>
    <name type="common">Yellow monkey flower</name>
    <name type="synonym">Mimulus guttatus</name>
    <dbReference type="NCBI Taxonomy" id="4155"/>
    <lineage>
        <taxon>Eukaryota</taxon>
        <taxon>Viridiplantae</taxon>
        <taxon>Streptophyta</taxon>
        <taxon>Embryophyta</taxon>
        <taxon>Tracheophyta</taxon>
        <taxon>Spermatophyta</taxon>
        <taxon>Magnoliopsida</taxon>
        <taxon>eudicotyledons</taxon>
        <taxon>Gunneridae</taxon>
        <taxon>Pentapetalae</taxon>
        <taxon>asterids</taxon>
        <taxon>lamiids</taxon>
        <taxon>Lamiales</taxon>
        <taxon>Phrymaceae</taxon>
        <taxon>Erythranthe</taxon>
    </lineage>
</organism>
<feature type="compositionally biased region" description="Pro residues" evidence="1">
    <location>
        <begin position="139"/>
        <end position="155"/>
    </location>
</feature>
<gene>
    <name evidence="2" type="ORF">MIMGU_mgv1a018302mg</name>
</gene>
<dbReference type="KEGG" id="egt:105951609"/>
<evidence type="ECO:0008006" key="4">
    <source>
        <dbReference type="Google" id="ProtNLM"/>
    </source>
</evidence>
<dbReference type="EMBL" id="KI630264">
    <property type="protein sequence ID" value="EYU43397.1"/>
    <property type="molecule type" value="Genomic_DNA"/>
</dbReference>
<dbReference type="PANTHER" id="PTHR36053">
    <property type="entry name" value="OSJNBB0017I01.18 PROTEIN"/>
    <property type="match status" value="1"/>
</dbReference>
<name>A0A022RSA6_ERYGU</name>
<protein>
    <recommendedName>
        <fullName evidence="4">Defensin-like protein</fullName>
    </recommendedName>
</protein>
<sequence>MIIPLPEKWNPPCNRECTRKYAAIRETPWRIYCKKGCDGDGDTWVECVGECDELCFKDPVFEGQQWSAVFDRSPGSAIYSEKCFRACLAGCAHKFDIPEEKINQVQSRAQMSPPVEKATPPPLPEEKSAPSPPPEDKPAPPPPPEVKLAPAPPPTTESTCEFDPFKDDVPNTSA</sequence>
<feature type="compositionally biased region" description="Basic and acidic residues" evidence="1">
    <location>
        <begin position="163"/>
        <end position="174"/>
    </location>
</feature>